<dbReference type="GO" id="GO:0005975">
    <property type="term" value="P:carbohydrate metabolic process"/>
    <property type="evidence" value="ECO:0007669"/>
    <property type="project" value="UniProtKB-ARBA"/>
</dbReference>
<sequence>MNAYRILNWLCSFLFLISVGCIPLVAQSINFQRATMLVSPSIPMPMRETAPNLLSEEIAKRTGITLKNSPGWSSGKSVTIAFALSSDKELQGVVVPVSTEKERPELRPEGFRVVSDIKGTTLWIIGADARGILFGTGWVLRHLTMDQKRLELAVPANIATAPAYPIRGHQLGYRTTANSYDAWSVAQFDQYFRELAIFGTNAIEGIPFHEEEKASPHFKIPAPEMRIKMSELCQKYDLDYWVWTPATFALTDAAKRQAELDLHEAFYRACPRLDHIFVPGGDPGDNHPKEVMPFLKDLHTLLVKYHPNAKIWLSLQGFSVEQIDYFYRYLAQYKPDWLAGVVHGPGSPSLAETRFRLPKQYQLRQYPDITHNVRCEFPTEHWDQAYALTLGREAPNPRPYSYARVQAAAAQFTDGFVSYSDGCHDDVNKVIWSMRGWDPDMDVHEILADYGRFFFGPNLAEATADGIAALEQNWNGPLAENGGVEATFAYWKKLEIDNPALHTNWRWQIFLLRAYYDTYTRRRLLYEQALEKKANTILAGADAIGPETAMTQAIDMINQADKKPVSPELRSKIEALCADLFAAIGLQTSVPKYKAKGYERGCLLDFVDYPLNNRWWLTDELAKIKSLKTKNEQLARLNEIGTWENPGEGSFYDDVSSVSKGPRVKTFSDDATDIAWWKDGFSRARLSSQTFQRSPALDYENLDPGARYVIRVVGFGEALLRVDGKRLEPIVYNREADAIKEWIVPLSATQDGRISVMFDQPEESHLNWRQNSRISDIWLLKQ</sequence>
<protein>
    <recommendedName>
        <fullName evidence="4">Beta-hexosaminidase bacterial type N-terminal domain-containing protein</fullName>
    </recommendedName>
</protein>
<dbReference type="SUPFAM" id="SSF55545">
    <property type="entry name" value="beta-N-acetylhexosaminidase-like domain"/>
    <property type="match status" value="1"/>
</dbReference>
<dbReference type="RefSeq" id="WP_167217535.1">
    <property type="nucleotide sequence ID" value="NZ_CP050063.1"/>
</dbReference>
<reference evidence="2 3" key="1">
    <citation type="submission" date="2020-03" db="EMBL/GenBank/DDBJ databases">
        <authorList>
            <person name="Kim M.K."/>
        </authorList>
    </citation>
    <scope>NUCLEOTIDE SEQUENCE [LARGE SCALE GENOMIC DNA]</scope>
    <source>
        <strain evidence="2 3">BT328</strain>
    </source>
</reference>
<proteinExistence type="predicted"/>
<dbReference type="PROSITE" id="PS51257">
    <property type="entry name" value="PROKAR_LIPOPROTEIN"/>
    <property type="match status" value="1"/>
</dbReference>
<dbReference type="Gene3D" id="3.30.379.10">
    <property type="entry name" value="Chitobiase/beta-hexosaminidase domain 2-like"/>
    <property type="match status" value="1"/>
</dbReference>
<evidence type="ECO:0000313" key="3">
    <source>
        <dbReference type="Proteomes" id="UP000501802"/>
    </source>
</evidence>
<evidence type="ECO:0000313" key="2">
    <source>
        <dbReference type="EMBL" id="QIP17059.1"/>
    </source>
</evidence>
<accession>A0A6G9AXK2</accession>
<name>A0A6G9AXK2_9BACT</name>
<evidence type="ECO:0000256" key="1">
    <source>
        <dbReference type="ARBA" id="ARBA00022801"/>
    </source>
</evidence>
<keyword evidence="3" id="KW-1185">Reference proteome</keyword>
<dbReference type="InterPro" id="IPR029018">
    <property type="entry name" value="Hex-like_dom2"/>
</dbReference>
<gene>
    <name evidence="2" type="ORF">G8759_32700</name>
</gene>
<dbReference type="AlphaFoldDB" id="A0A6G9AXK2"/>
<dbReference type="KEGG" id="spib:G8759_32700"/>
<keyword evidence="1" id="KW-0378">Hydrolase</keyword>
<dbReference type="GO" id="GO:0016787">
    <property type="term" value="F:hydrolase activity"/>
    <property type="evidence" value="ECO:0007669"/>
    <property type="project" value="UniProtKB-KW"/>
</dbReference>
<evidence type="ECO:0008006" key="4">
    <source>
        <dbReference type="Google" id="ProtNLM"/>
    </source>
</evidence>
<dbReference type="EMBL" id="CP050063">
    <property type="protein sequence ID" value="QIP17059.1"/>
    <property type="molecule type" value="Genomic_DNA"/>
</dbReference>
<dbReference type="Proteomes" id="UP000501802">
    <property type="component" value="Chromosome"/>
</dbReference>
<organism evidence="2 3">
    <name type="scientific">Spirosoma aureum</name>
    <dbReference type="NCBI Taxonomy" id="2692134"/>
    <lineage>
        <taxon>Bacteria</taxon>
        <taxon>Pseudomonadati</taxon>
        <taxon>Bacteroidota</taxon>
        <taxon>Cytophagia</taxon>
        <taxon>Cytophagales</taxon>
        <taxon>Cytophagaceae</taxon>
        <taxon>Spirosoma</taxon>
    </lineage>
</organism>